<evidence type="ECO:0000313" key="4">
    <source>
        <dbReference type="Proteomes" id="UP000717696"/>
    </source>
</evidence>
<dbReference type="CDD" id="cd00067">
    <property type="entry name" value="GAL4"/>
    <property type="match status" value="1"/>
</dbReference>
<keyword evidence="1" id="KW-0539">Nucleus</keyword>
<evidence type="ECO:0000259" key="2">
    <source>
        <dbReference type="PROSITE" id="PS50048"/>
    </source>
</evidence>
<reference evidence="3" key="1">
    <citation type="journal article" date="2021" name="Nat. Commun.">
        <title>Genetic determinants of endophytism in the Arabidopsis root mycobiome.</title>
        <authorList>
            <person name="Mesny F."/>
            <person name="Miyauchi S."/>
            <person name="Thiergart T."/>
            <person name="Pickel B."/>
            <person name="Atanasova L."/>
            <person name="Karlsson M."/>
            <person name="Huettel B."/>
            <person name="Barry K.W."/>
            <person name="Haridas S."/>
            <person name="Chen C."/>
            <person name="Bauer D."/>
            <person name="Andreopoulos W."/>
            <person name="Pangilinan J."/>
            <person name="LaButti K."/>
            <person name="Riley R."/>
            <person name="Lipzen A."/>
            <person name="Clum A."/>
            <person name="Drula E."/>
            <person name="Henrissat B."/>
            <person name="Kohler A."/>
            <person name="Grigoriev I.V."/>
            <person name="Martin F.M."/>
            <person name="Hacquard S."/>
        </authorList>
    </citation>
    <scope>NUCLEOTIDE SEQUENCE</scope>
    <source>
        <strain evidence="3">MPI-CAGE-AT-0021</strain>
    </source>
</reference>
<dbReference type="GO" id="GO:0000981">
    <property type="term" value="F:DNA-binding transcription factor activity, RNA polymerase II-specific"/>
    <property type="evidence" value="ECO:0007669"/>
    <property type="project" value="InterPro"/>
</dbReference>
<sequence length="474" mass="52647">MVNRGQPSRDCHPCRKRKLRCDLLVEGCGQCRRAGLKCHGYRDRQSLLFRDETRSTQQKALARQAATHSSAPQGMEFGWDVRARFVFLSTYVLGFSHSLGSVAPLCNKASTAGHLSASLEAISLAFMANQLHAPDLMQLANASYFNAIQKLGQALEGLSASGAEETLQSVLLLDQYEKIVHRNPHSSSSWMSHAHGGLSLIGAYARELHLSPTGCQLGVRLITSLTVSSAAMAIRVPAAVKDLRSYLDPYMCGVKWDFLGILVQVVDLQADVHNVEDDYLGNLAERAEQLDKLLLNLQLKMPSSWRPRQISPAKPHPLIFGTHYEIFANHFMTQVNNGIRVARLIVNNIIMEYTPFDMYESSSCSRILAAVMDLTQQICATVPQFLLPDTNSAHTIPFSSLQSLQCCALLAPLYITYRTSNDILMRDWISQCLAYMAETGRMKVAQDVAELVKKDQNLDYWLVYAMIGSYGLAA</sequence>
<dbReference type="GO" id="GO:0008270">
    <property type="term" value="F:zinc ion binding"/>
    <property type="evidence" value="ECO:0007669"/>
    <property type="project" value="InterPro"/>
</dbReference>
<comment type="caution">
    <text evidence="3">The sequence shown here is derived from an EMBL/GenBank/DDBJ whole genome shotgun (WGS) entry which is preliminary data.</text>
</comment>
<feature type="domain" description="Zn(2)-C6 fungal-type" evidence="2">
    <location>
        <begin position="10"/>
        <end position="38"/>
    </location>
</feature>
<dbReference type="SUPFAM" id="SSF57701">
    <property type="entry name" value="Zn2/Cys6 DNA-binding domain"/>
    <property type="match status" value="1"/>
</dbReference>
<dbReference type="Pfam" id="PF00172">
    <property type="entry name" value="Zn_clus"/>
    <property type="match status" value="1"/>
</dbReference>
<protein>
    <recommendedName>
        <fullName evidence="2">Zn(2)-C6 fungal-type domain-containing protein</fullName>
    </recommendedName>
</protein>
<dbReference type="PROSITE" id="PS50048">
    <property type="entry name" value="ZN2_CY6_FUNGAL_2"/>
    <property type="match status" value="1"/>
</dbReference>
<dbReference type="Gene3D" id="4.10.240.10">
    <property type="entry name" value="Zn(2)-C6 fungal-type DNA-binding domain"/>
    <property type="match status" value="1"/>
</dbReference>
<dbReference type="PANTHER" id="PTHR38791:SF1">
    <property type="entry name" value="TRANSCRIPTION FACTOR, PUTATIVE-RELATED"/>
    <property type="match status" value="1"/>
</dbReference>
<dbReference type="InterPro" id="IPR001138">
    <property type="entry name" value="Zn2Cys6_DnaBD"/>
</dbReference>
<gene>
    <name evidence="3" type="ORF">B0J13DRAFT_514475</name>
</gene>
<name>A0A9P9IE48_9HYPO</name>
<dbReference type="InterPro" id="IPR053175">
    <property type="entry name" value="DHMBA_Reg_Transcription_Factor"/>
</dbReference>
<dbReference type="OrthoDB" id="5429770at2759"/>
<dbReference type="PANTHER" id="PTHR38791">
    <property type="entry name" value="ZN(II)2CYS6 TRANSCRIPTION FACTOR (EUROFUNG)-RELATED-RELATED"/>
    <property type="match status" value="1"/>
</dbReference>
<keyword evidence="4" id="KW-1185">Reference proteome</keyword>
<evidence type="ECO:0000313" key="3">
    <source>
        <dbReference type="EMBL" id="KAH7116537.1"/>
    </source>
</evidence>
<dbReference type="Proteomes" id="UP000717696">
    <property type="component" value="Unassembled WGS sequence"/>
</dbReference>
<accession>A0A9P9IE48</accession>
<organism evidence="3 4">
    <name type="scientific">Dactylonectria estremocensis</name>
    <dbReference type="NCBI Taxonomy" id="1079267"/>
    <lineage>
        <taxon>Eukaryota</taxon>
        <taxon>Fungi</taxon>
        <taxon>Dikarya</taxon>
        <taxon>Ascomycota</taxon>
        <taxon>Pezizomycotina</taxon>
        <taxon>Sordariomycetes</taxon>
        <taxon>Hypocreomycetidae</taxon>
        <taxon>Hypocreales</taxon>
        <taxon>Nectriaceae</taxon>
        <taxon>Dactylonectria</taxon>
    </lineage>
</organism>
<dbReference type="AlphaFoldDB" id="A0A9P9IE48"/>
<evidence type="ECO:0000256" key="1">
    <source>
        <dbReference type="ARBA" id="ARBA00023242"/>
    </source>
</evidence>
<dbReference type="EMBL" id="JAGMUU010000036">
    <property type="protein sequence ID" value="KAH7116537.1"/>
    <property type="molecule type" value="Genomic_DNA"/>
</dbReference>
<dbReference type="InterPro" id="IPR036864">
    <property type="entry name" value="Zn2-C6_fun-type_DNA-bd_sf"/>
</dbReference>
<proteinExistence type="predicted"/>